<dbReference type="AlphaFoldDB" id="A0A1V4HJ52"/>
<protein>
    <submittedName>
        <fullName evidence="1">Uncharacterized protein</fullName>
    </submittedName>
</protein>
<keyword evidence="2" id="KW-1185">Reference proteome</keyword>
<reference evidence="2" key="1">
    <citation type="submission" date="2016-07" db="EMBL/GenBank/DDBJ databases">
        <authorList>
            <person name="Florea S."/>
            <person name="Webb J.S."/>
            <person name="Jaromczyk J."/>
            <person name="Schardl C.L."/>
        </authorList>
    </citation>
    <scope>NUCLEOTIDE SEQUENCE [LARGE SCALE GENOMIC DNA]</scope>
    <source>
        <strain evidence="2">CY1</strain>
    </source>
</reference>
<dbReference type="Proteomes" id="UP000190626">
    <property type="component" value="Unassembled WGS sequence"/>
</dbReference>
<dbReference type="EMBL" id="MBTG01000013">
    <property type="protein sequence ID" value="OPH57139.1"/>
    <property type="molecule type" value="Genomic_DNA"/>
</dbReference>
<organism evidence="1 2">
    <name type="scientific">Paenibacillus ferrarius</name>
    <dbReference type="NCBI Taxonomy" id="1469647"/>
    <lineage>
        <taxon>Bacteria</taxon>
        <taxon>Bacillati</taxon>
        <taxon>Bacillota</taxon>
        <taxon>Bacilli</taxon>
        <taxon>Bacillales</taxon>
        <taxon>Paenibacillaceae</taxon>
        <taxon>Paenibacillus</taxon>
    </lineage>
</organism>
<evidence type="ECO:0000313" key="1">
    <source>
        <dbReference type="EMBL" id="OPH57139.1"/>
    </source>
</evidence>
<evidence type="ECO:0000313" key="2">
    <source>
        <dbReference type="Proteomes" id="UP000190626"/>
    </source>
</evidence>
<proteinExistence type="predicted"/>
<sequence>MRDDIISSLLETAELKILTFDIHHRNEMNYRNKVLQEFYMMTYVGDCPHMEAPPCLTCNGGSPCKDLAIGFSELDVPIQSCRHSAADRLLAPAAVRNTYSKANKARDK</sequence>
<gene>
    <name evidence="1" type="ORF">BC351_25040</name>
</gene>
<comment type="caution">
    <text evidence="1">The sequence shown here is derived from an EMBL/GenBank/DDBJ whole genome shotgun (WGS) entry which is preliminary data.</text>
</comment>
<name>A0A1V4HJ52_9BACL</name>
<accession>A0A1V4HJ52</accession>